<dbReference type="GO" id="GO:0005840">
    <property type="term" value="C:ribosome"/>
    <property type="evidence" value="ECO:0007669"/>
    <property type="project" value="UniProtKB-KW"/>
</dbReference>
<evidence type="ECO:0000256" key="2">
    <source>
        <dbReference type="ARBA" id="ARBA00022980"/>
    </source>
</evidence>
<evidence type="ECO:0000256" key="3">
    <source>
        <dbReference type="ARBA" id="ARBA00023274"/>
    </source>
</evidence>
<dbReference type="FunFam" id="3.30.420.100:FF:000004">
    <property type="entry name" value="50S ribosomal protein L18"/>
    <property type="match status" value="1"/>
</dbReference>
<dbReference type="SUPFAM" id="SSF53137">
    <property type="entry name" value="Translational machinery components"/>
    <property type="match status" value="1"/>
</dbReference>
<dbReference type="GO" id="GO:1990904">
    <property type="term" value="C:ribonucleoprotein complex"/>
    <property type="evidence" value="ECO:0007669"/>
    <property type="project" value="UniProtKB-KW"/>
</dbReference>
<comment type="caution">
    <text evidence="4">The sequence shown here is derived from an EMBL/GenBank/DDBJ whole genome shotgun (WGS) entry which is preliminary data.</text>
</comment>
<sequence>VSIIVSSSALPTRSLNSFPTHSERSNKLTSLSWASSFPSINISINSFRLPPAPSLNKLNMVILGVRESAKCVRADLGPFVQAAWTRRSRGEAAKQPNRKSWKQRTDMYMRPFLLNVFFSKKFIHAKVMHRGTSKVISVATTNAKDLRNSLASLTDHNACRIIGKLIAERSKEADVYAMSYEPRKGERIEGKLGIVLDTIKENGIIFV</sequence>
<accession>A0A7J9CY96</accession>
<evidence type="ECO:0000256" key="1">
    <source>
        <dbReference type="ARBA" id="ARBA00007116"/>
    </source>
</evidence>
<keyword evidence="5" id="KW-1185">Reference proteome</keyword>
<name>A0A7J9CY96_GOSGO</name>
<dbReference type="EMBL" id="JABEZY010241446">
    <property type="protein sequence ID" value="MBA0753318.1"/>
    <property type="molecule type" value="Genomic_DNA"/>
</dbReference>
<keyword evidence="2" id="KW-0689">Ribosomal protein</keyword>
<keyword evidence="3" id="KW-0687">Ribonucleoprotein</keyword>
<dbReference type="Proteomes" id="UP000593579">
    <property type="component" value="Unassembled WGS sequence"/>
</dbReference>
<dbReference type="Gene3D" id="3.30.420.100">
    <property type="match status" value="1"/>
</dbReference>
<dbReference type="PANTHER" id="PTHR12899">
    <property type="entry name" value="39S RIBOSOMAL PROTEIN L18, MITOCHONDRIAL"/>
    <property type="match status" value="1"/>
</dbReference>
<organism evidence="4 5">
    <name type="scientific">Gossypium gossypioides</name>
    <name type="common">Mexican cotton</name>
    <name type="synonym">Selera gossypioides</name>
    <dbReference type="NCBI Taxonomy" id="34282"/>
    <lineage>
        <taxon>Eukaryota</taxon>
        <taxon>Viridiplantae</taxon>
        <taxon>Streptophyta</taxon>
        <taxon>Embryophyta</taxon>
        <taxon>Tracheophyta</taxon>
        <taxon>Spermatophyta</taxon>
        <taxon>Magnoliopsida</taxon>
        <taxon>eudicotyledons</taxon>
        <taxon>Gunneridae</taxon>
        <taxon>Pentapetalae</taxon>
        <taxon>rosids</taxon>
        <taxon>malvids</taxon>
        <taxon>Malvales</taxon>
        <taxon>Malvaceae</taxon>
        <taxon>Malvoideae</taxon>
        <taxon>Gossypium</taxon>
    </lineage>
</organism>
<dbReference type="OrthoDB" id="1932324at2759"/>
<comment type="similarity">
    <text evidence="1">Belongs to the universal ribosomal protein uL18 family.</text>
</comment>
<dbReference type="InterPro" id="IPR005484">
    <property type="entry name" value="Ribosomal_uL18_bac/plant/anim"/>
</dbReference>
<proteinExistence type="inferred from homology"/>
<evidence type="ECO:0000313" key="4">
    <source>
        <dbReference type="EMBL" id="MBA0753318.1"/>
    </source>
</evidence>
<protein>
    <recommendedName>
        <fullName evidence="6">50S ribosomal protein L18</fullName>
    </recommendedName>
</protein>
<dbReference type="GO" id="GO:0006412">
    <property type="term" value="P:translation"/>
    <property type="evidence" value="ECO:0007669"/>
    <property type="project" value="InterPro"/>
</dbReference>
<dbReference type="GO" id="GO:0008097">
    <property type="term" value="F:5S rRNA binding"/>
    <property type="evidence" value="ECO:0007669"/>
    <property type="project" value="TreeGrafter"/>
</dbReference>
<feature type="non-terminal residue" evidence="4">
    <location>
        <position position="1"/>
    </location>
</feature>
<dbReference type="Pfam" id="PF00861">
    <property type="entry name" value="Ribosomal_L18p"/>
    <property type="match status" value="1"/>
</dbReference>
<evidence type="ECO:0008006" key="6">
    <source>
        <dbReference type="Google" id="ProtNLM"/>
    </source>
</evidence>
<dbReference type="GO" id="GO:0003735">
    <property type="term" value="F:structural constituent of ribosome"/>
    <property type="evidence" value="ECO:0007669"/>
    <property type="project" value="InterPro"/>
</dbReference>
<dbReference type="AlphaFoldDB" id="A0A7J9CY96"/>
<gene>
    <name evidence="4" type="ORF">Gogos_005421</name>
</gene>
<dbReference type="FunFam" id="3.30.420.80:FF:000009">
    <property type="entry name" value="50S ribosomal protein L18"/>
    <property type="match status" value="1"/>
</dbReference>
<evidence type="ECO:0000313" key="5">
    <source>
        <dbReference type="Proteomes" id="UP000593579"/>
    </source>
</evidence>
<dbReference type="PANTHER" id="PTHR12899:SF16">
    <property type="entry name" value="OS02G0689700 PROTEIN"/>
    <property type="match status" value="1"/>
</dbReference>
<reference evidence="4 5" key="1">
    <citation type="journal article" date="2019" name="Genome Biol. Evol.">
        <title>Insights into the evolution of the New World diploid cottons (Gossypium, subgenus Houzingenia) based on genome sequencing.</title>
        <authorList>
            <person name="Grover C.E."/>
            <person name="Arick M.A. 2nd"/>
            <person name="Thrash A."/>
            <person name="Conover J.L."/>
            <person name="Sanders W.S."/>
            <person name="Peterson D.G."/>
            <person name="Frelichowski J.E."/>
            <person name="Scheffler J.A."/>
            <person name="Scheffler B.E."/>
            <person name="Wendel J.F."/>
        </authorList>
    </citation>
    <scope>NUCLEOTIDE SEQUENCE [LARGE SCALE GENOMIC DNA]</scope>
    <source>
        <strain evidence="4">5</strain>
        <tissue evidence="4">Leaf</tissue>
    </source>
</reference>